<keyword evidence="6" id="KW-0808">Transferase</keyword>
<sequence>MFQADALLIKPNCGSSSDVLPRKSVDTQLPRPPHFATLSLQLVHMPSGENTMHNFDFDDNDDDIILTLMPADGHGYWGALLATRSAANERFLRRAPGQSIPGGHGVSHNVPDDRSEREKTEPLVKPIASDSARCLVLRFSQGCKTNAGIIAGSSPEHADLLLPVFTDVSKKHIAFTFDRMNVPIARDLQTTAGTRVIYDGETRDRVSGFDWSLVGPSIAGDKLPILDISDEVKFKVKVPKRDFSSPDYVEKVNRFRQGSTDPAELLDSVKIRTEGGTQVQTGQQSPLDGQRSKLEGVFHTKELGKGSFGVVEYFWNVTTRDDFVVKTPKKDTAIDMDSWKREASILKKISHKHIVALLEATFDPIPKLRLEYIPGGSLTSEDKLSERHGAQVLSQLSSALDYLHTLNPPISHRDIKPENILVVERTVDNIYVKFGDFGLSKESEKLMTNCGTPVWSAPEIFRKNADPKGTRSETYTVAVDIWSLGVVVGNLLFGTLPSWQSAYSNDEKSWVRKFRNFFVDKNCVKHSKLLSLLLDKMIVMNAAERSSAGVIHCEVERILGQGLSSEVDDGESEGMATPMPRNMGGELTPRPGVNNDLLQVVKALNNGVDESHFFGSKDMSGETVPSDTQRQLAIDLREAYEAWNSCSPAAGSYKVTSTPEKPEMASIPRTHLDEETKQLSAANKATVIAHCDAGGKVQANGGEIEPIDGSRGENLSHKRKWPKDPSAGSRPVVEKQVAAAGKCSREHKRTKTYE</sequence>
<dbReference type="SMART" id="SM00220">
    <property type="entry name" value="S_TKc"/>
    <property type="match status" value="1"/>
</dbReference>
<dbReference type="AlphaFoldDB" id="J4KLW7"/>
<feature type="region of interest" description="Disordered" evidence="4">
    <location>
        <begin position="95"/>
        <end position="124"/>
    </location>
</feature>
<dbReference type="GO" id="GO:0004672">
    <property type="term" value="F:protein kinase activity"/>
    <property type="evidence" value="ECO:0007669"/>
    <property type="project" value="InterPro"/>
</dbReference>
<name>J4KLW7_BEAB2</name>
<keyword evidence="1 3" id="KW-0547">Nucleotide-binding</keyword>
<dbReference type="HOGENOM" id="CLU_369175_0_0_1"/>
<dbReference type="EMBL" id="JH725180">
    <property type="protein sequence ID" value="EJP62924.1"/>
    <property type="molecule type" value="Genomic_DNA"/>
</dbReference>
<dbReference type="SUPFAM" id="SSF56112">
    <property type="entry name" value="Protein kinase-like (PK-like)"/>
    <property type="match status" value="1"/>
</dbReference>
<gene>
    <name evidence="6" type="ORF">BBA_08129</name>
</gene>
<evidence type="ECO:0000256" key="4">
    <source>
        <dbReference type="SAM" id="MobiDB-lite"/>
    </source>
</evidence>
<evidence type="ECO:0000256" key="3">
    <source>
        <dbReference type="PROSITE-ProRule" id="PRU10141"/>
    </source>
</evidence>
<keyword evidence="7" id="KW-1185">Reference proteome</keyword>
<feature type="domain" description="Protein kinase" evidence="5">
    <location>
        <begin position="297"/>
        <end position="555"/>
    </location>
</feature>
<dbReference type="InterPro" id="IPR008271">
    <property type="entry name" value="Ser/Thr_kinase_AS"/>
</dbReference>
<reference evidence="6 7" key="1">
    <citation type="journal article" date="2012" name="Sci. Rep.">
        <title>Genomic perspectives on the evolution of fungal entomopathogenicity in Beauveria bassiana.</title>
        <authorList>
            <person name="Xiao G."/>
            <person name="Ying S.H."/>
            <person name="Zheng P."/>
            <person name="Wang Z.L."/>
            <person name="Zhang S."/>
            <person name="Xie X.Q."/>
            <person name="Shang Y."/>
            <person name="St Leger R.J."/>
            <person name="Zhao G.P."/>
            <person name="Wang C."/>
            <person name="Feng M.G."/>
        </authorList>
    </citation>
    <scope>NUCLEOTIDE SEQUENCE [LARGE SCALE GENOMIC DNA]</scope>
    <source>
        <strain evidence="6 7">ARSEF 2860</strain>
    </source>
</reference>
<evidence type="ECO:0000256" key="2">
    <source>
        <dbReference type="ARBA" id="ARBA00022840"/>
    </source>
</evidence>
<organism evidence="6 7">
    <name type="scientific">Beauveria bassiana (strain ARSEF 2860)</name>
    <name type="common">White muscardine disease fungus</name>
    <name type="synonym">Tritirachium shiotae</name>
    <dbReference type="NCBI Taxonomy" id="655819"/>
    <lineage>
        <taxon>Eukaryota</taxon>
        <taxon>Fungi</taxon>
        <taxon>Dikarya</taxon>
        <taxon>Ascomycota</taxon>
        <taxon>Pezizomycotina</taxon>
        <taxon>Sordariomycetes</taxon>
        <taxon>Hypocreomycetidae</taxon>
        <taxon>Hypocreales</taxon>
        <taxon>Cordycipitaceae</taxon>
        <taxon>Beauveria</taxon>
    </lineage>
</organism>
<proteinExistence type="predicted"/>
<dbReference type="RefSeq" id="XP_008601448.1">
    <property type="nucleotide sequence ID" value="XM_008603226.1"/>
</dbReference>
<dbReference type="PROSITE" id="PS00108">
    <property type="entry name" value="PROTEIN_KINASE_ST"/>
    <property type="match status" value="1"/>
</dbReference>
<dbReference type="GO" id="GO:0005524">
    <property type="term" value="F:ATP binding"/>
    <property type="evidence" value="ECO:0007669"/>
    <property type="project" value="UniProtKB-UniRule"/>
</dbReference>
<evidence type="ECO:0000259" key="5">
    <source>
        <dbReference type="PROSITE" id="PS50011"/>
    </source>
</evidence>
<keyword evidence="2 3" id="KW-0067">ATP-binding</keyword>
<dbReference type="InterPro" id="IPR000719">
    <property type="entry name" value="Prot_kinase_dom"/>
</dbReference>
<protein>
    <submittedName>
        <fullName evidence="6">Tousled-like kinase</fullName>
    </submittedName>
</protein>
<keyword evidence="6" id="KW-0418">Kinase</keyword>
<feature type="region of interest" description="Disordered" evidence="4">
    <location>
        <begin position="699"/>
        <end position="754"/>
    </location>
</feature>
<feature type="binding site" evidence="3">
    <location>
        <position position="330"/>
    </location>
    <ligand>
        <name>ATP</name>
        <dbReference type="ChEBI" id="CHEBI:30616"/>
    </ligand>
</feature>
<feature type="compositionally biased region" description="Basic and acidic residues" evidence="4">
    <location>
        <begin position="110"/>
        <end position="122"/>
    </location>
</feature>
<accession>J4KLW7</accession>
<dbReference type="Proteomes" id="UP000002762">
    <property type="component" value="Unassembled WGS sequence"/>
</dbReference>
<evidence type="ECO:0000313" key="7">
    <source>
        <dbReference type="Proteomes" id="UP000002762"/>
    </source>
</evidence>
<dbReference type="InterPro" id="IPR017441">
    <property type="entry name" value="Protein_kinase_ATP_BS"/>
</dbReference>
<dbReference type="STRING" id="655819.J4KLW7"/>
<dbReference type="PROSITE" id="PS00107">
    <property type="entry name" value="PROTEIN_KINASE_ATP"/>
    <property type="match status" value="1"/>
</dbReference>
<dbReference type="PANTHER" id="PTHR24347">
    <property type="entry name" value="SERINE/THREONINE-PROTEIN KINASE"/>
    <property type="match status" value="1"/>
</dbReference>
<dbReference type="InterPro" id="IPR011009">
    <property type="entry name" value="Kinase-like_dom_sf"/>
</dbReference>
<dbReference type="PROSITE" id="PS50011">
    <property type="entry name" value="PROTEIN_KINASE_DOM"/>
    <property type="match status" value="1"/>
</dbReference>
<evidence type="ECO:0000256" key="1">
    <source>
        <dbReference type="ARBA" id="ARBA00022741"/>
    </source>
</evidence>
<dbReference type="GeneID" id="19891141"/>
<dbReference type="Gene3D" id="1.10.510.10">
    <property type="entry name" value="Transferase(Phosphotransferase) domain 1"/>
    <property type="match status" value="1"/>
</dbReference>
<evidence type="ECO:0000313" key="6">
    <source>
        <dbReference type="EMBL" id="EJP62924.1"/>
    </source>
</evidence>
<dbReference type="Pfam" id="PF00069">
    <property type="entry name" value="Pkinase"/>
    <property type="match status" value="1"/>
</dbReference>
<dbReference type="InParanoid" id="J4KLW7"/>
<dbReference type="OrthoDB" id="4870618at2759"/>
<feature type="compositionally biased region" description="Basic residues" evidence="4">
    <location>
        <begin position="745"/>
        <end position="754"/>
    </location>
</feature>